<keyword evidence="1" id="KW-1133">Transmembrane helix</keyword>
<name>V4HEI4_9EURY</name>
<reference evidence="2 3" key="1">
    <citation type="journal article" date="2013" name="Genome Announc.">
        <title>Draft Genome Sequence of 'Candidatus Halobonum tyrrellensis' Strain G22, Isolated from the Hypersaline Waters of Lake Tyrrell, Australia.</title>
        <authorList>
            <person name="Ugalde J.A."/>
            <person name="Narasingarao P."/>
            <person name="Kuo S."/>
            <person name="Podell S."/>
            <person name="Allen E.E."/>
        </authorList>
    </citation>
    <scope>NUCLEOTIDE SEQUENCE [LARGE SCALE GENOMIC DNA]</scope>
    <source>
        <strain evidence="2 3">G22</strain>
    </source>
</reference>
<keyword evidence="3" id="KW-1185">Reference proteome</keyword>
<organism evidence="2 3">
    <name type="scientific">Candidatus Halobonum tyrrellensis G22</name>
    <dbReference type="NCBI Taxonomy" id="1324957"/>
    <lineage>
        <taxon>Archaea</taxon>
        <taxon>Methanobacteriati</taxon>
        <taxon>Methanobacteriota</taxon>
        <taxon>Stenosarchaea group</taxon>
        <taxon>Halobacteria</taxon>
        <taxon>Halobacteriales</taxon>
        <taxon>Haloferacaceae</taxon>
        <taxon>Candidatus Halobonum</taxon>
    </lineage>
</organism>
<comment type="caution">
    <text evidence="2">The sequence shown here is derived from an EMBL/GenBank/DDBJ whole genome shotgun (WGS) entry which is preliminary data.</text>
</comment>
<feature type="transmembrane region" description="Helical" evidence="1">
    <location>
        <begin position="28"/>
        <end position="55"/>
    </location>
</feature>
<dbReference type="AlphaFoldDB" id="V4HEI4"/>
<proteinExistence type="predicted"/>
<dbReference type="Proteomes" id="UP000017840">
    <property type="component" value="Unassembled WGS sequence"/>
</dbReference>
<dbReference type="EMBL" id="ASGZ01000017">
    <property type="protein sequence ID" value="ESP89115.1"/>
    <property type="molecule type" value="Genomic_DNA"/>
</dbReference>
<gene>
    <name evidence="2" type="ORF">K933_05413</name>
</gene>
<evidence type="ECO:0000313" key="2">
    <source>
        <dbReference type="EMBL" id="ESP89115.1"/>
    </source>
</evidence>
<evidence type="ECO:0000313" key="3">
    <source>
        <dbReference type="Proteomes" id="UP000017840"/>
    </source>
</evidence>
<evidence type="ECO:0000256" key="1">
    <source>
        <dbReference type="SAM" id="Phobius"/>
    </source>
</evidence>
<sequence>MPTIRDPAANVPFRTSAMTASILVVQTAMFLSLGLLTTAAGTAVGTACWGLILFVRSDWRFGAGSARDEAADAGRA</sequence>
<dbReference type="PATRIC" id="fig|1324957.4.peg.1098"/>
<accession>V4HEI4</accession>
<keyword evidence="1" id="KW-0472">Membrane</keyword>
<protein>
    <submittedName>
        <fullName evidence="2">Uncharacterized protein</fullName>
    </submittedName>
</protein>
<keyword evidence="1" id="KW-0812">Transmembrane</keyword>